<dbReference type="InterPro" id="IPR011050">
    <property type="entry name" value="Pectin_lyase_fold/virulence"/>
</dbReference>
<dbReference type="Gene3D" id="2.160.20.10">
    <property type="entry name" value="Single-stranded right-handed beta-helix, Pectin lyase-like"/>
    <property type="match status" value="1"/>
</dbReference>
<evidence type="ECO:0000256" key="1">
    <source>
        <dbReference type="SAM" id="SignalP"/>
    </source>
</evidence>
<name>A0A840DF37_9MICO</name>
<protein>
    <submittedName>
        <fullName evidence="2">ABC-type glycerol-3-phosphate transport system substrate-binding protein</fullName>
    </submittedName>
</protein>
<dbReference type="EMBL" id="JACIFD010000008">
    <property type="protein sequence ID" value="MBB4071684.1"/>
    <property type="molecule type" value="Genomic_DNA"/>
</dbReference>
<dbReference type="Proteomes" id="UP000571183">
    <property type="component" value="Unassembled WGS sequence"/>
</dbReference>
<feature type="chain" id="PRO_5032461217" evidence="1">
    <location>
        <begin position="30"/>
        <end position="102"/>
    </location>
</feature>
<evidence type="ECO:0000313" key="2">
    <source>
        <dbReference type="EMBL" id="MBB4071684.1"/>
    </source>
</evidence>
<sequence length="102" mass="10364">MKRTIALFSAATLLVAGLTSFAGVSAAHAADSTIYVKQSANGDGTTADNALNSLDAALAKASDGDTIEIVGTYVREGGSNLNIDKAVTIQGGNLILRYGCRS</sequence>
<comment type="caution">
    <text evidence="2">The sequence shown here is derived from an EMBL/GenBank/DDBJ whole genome shotgun (WGS) entry which is preliminary data.</text>
</comment>
<gene>
    <name evidence="2" type="ORF">F5897_000996</name>
</gene>
<dbReference type="SUPFAM" id="SSF51126">
    <property type="entry name" value="Pectin lyase-like"/>
    <property type="match status" value="1"/>
</dbReference>
<dbReference type="AlphaFoldDB" id="A0A840DF37"/>
<feature type="signal peptide" evidence="1">
    <location>
        <begin position="1"/>
        <end position="29"/>
    </location>
</feature>
<organism evidence="2 3">
    <name type="scientific">Canibacter oris</name>
    <dbReference type="NCBI Taxonomy" id="1365628"/>
    <lineage>
        <taxon>Bacteria</taxon>
        <taxon>Bacillati</taxon>
        <taxon>Actinomycetota</taxon>
        <taxon>Actinomycetes</taxon>
        <taxon>Micrococcales</taxon>
        <taxon>Microbacteriaceae</taxon>
        <taxon>Canibacter</taxon>
    </lineage>
</organism>
<keyword evidence="1" id="KW-0732">Signal</keyword>
<dbReference type="RefSeq" id="WP_183304696.1">
    <property type="nucleotide sequence ID" value="NZ_JACIFD010000008.1"/>
</dbReference>
<accession>A0A840DF37</accession>
<reference evidence="2" key="1">
    <citation type="submission" date="2020-08" db="EMBL/GenBank/DDBJ databases">
        <title>Sequencing the genomes of 1000 actinobacteria strains.</title>
        <authorList>
            <person name="Klenk H.-P."/>
        </authorList>
    </citation>
    <scope>NUCLEOTIDE SEQUENCE [LARGE SCALE GENOMIC DNA]</scope>
    <source>
        <strain evidence="2">DSM 27064</strain>
    </source>
</reference>
<proteinExistence type="predicted"/>
<evidence type="ECO:0000313" key="3">
    <source>
        <dbReference type="Proteomes" id="UP000571183"/>
    </source>
</evidence>
<dbReference type="InterPro" id="IPR012334">
    <property type="entry name" value="Pectin_lyas_fold"/>
</dbReference>
<keyword evidence="3" id="KW-1185">Reference proteome</keyword>